<proteinExistence type="predicted"/>
<dbReference type="Gene3D" id="3.10.10.10">
    <property type="entry name" value="HIV Type 1 Reverse Transcriptase, subunit A, domain 1"/>
    <property type="match status" value="1"/>
</dbReference>
<dbReference type="InterPro" id="IPR000477">
    <property type="entry name" value="RT_dom"/>
</dbReference>
<feature type="domain" description="CCHC-type" evidence="3">
    <location>
        <begin position="191"/>
        <end position="205"/>
    </location>
</feature>
<dbReference type="KEGG" id="pda:120110943"/>
<keyword evidence="1" id="KW-0479">Metal-binding</keyword>
<dbReference type="GeneID" id="120110943"/>
<dbReference type="OrthoDB" id="779869at2759"/>
<accession>A0A8B9AI23</accession>
<dbReference type="PANTHER" id="PTHR35046:SF9">
    <property type="entry name" value="RNA-DIRECTED DNA POLYMERASE"/>
    <property type="match status" value="1"/>
</dbReference>
<dbReference type="RefSeq" id="XP_038982924.1">
    <property type="nucleotide sequence ID" value="XM_039126996.1"/>
</dbReference>
<dbReference type="Pfam" id="PF03732">
    <property type="entry name" value="Retrotrans_gag"/>
    <property type="match status" value="1"/>
</dbReference>
<dbReference type="Gene3D" id="3.30.70.270">
    <property type="match status" value="1"/>
</dbReference>
<keyword evidence="1" id="KW-0862">Zinc</keyword>
<dbReference type="InterPro" id="IPR005162">
    <property type="entry name" value="Retrotrans_gag_dom"/>
</dbReference>
<reference evidence="5" key="2">
    <citation type="submission" date="2025-08" db="UniProtKB">
        <authorList>
            <consortium name="RefSeq"/>
        </authorList>
    </citation>
    <scope>IDENTIFICATION</scope>
    <source>
        <tissue evidence="5">Young leaves</tissue>
    </source>
</reference>
<feature type="region of interest" description="Disordered" evidence="2">
    <location>
        <begin position="139"/>
        <end position="185"/>
    </location>
</feature>
<dbReference type="CDD" id="cd01647">
    <property type="entry name" value="RT_LTR"/>
    <property type="match status" value="1"/>
</dbReference>
<keyword evidence="1" id="KW-0863">Zinc-finger</keyword>
<dbReference type="InterPro" id="IPR001878">
    <property type="entry name" value="Znf_CCHC"/>
</dbReference>
<dbReference type="CDD" id="cd00303">
    <property type="entry name" value="retropepsin_like"/>
    <property type="match status" value="1"/>
</dbReference>
<feature type="compositionally biased region" description="Basic and acidic residues" evidence="2">
    <location>
        <begin position="172"/>
        <end position="185"/>
    </location>
</feature>
<dbReference type="InterPro" id="IPR021109">
    <property type="entry name" value="Peptidase_aspartic_dom_sf"/>
</dbReference>
<dbReference type="Gene3D" id="2.40.70.10">
    <property type="entry name" value="Acid Proteases"/>
    <property type="match status" value="1"/>
</dbReference>
<evidence type="ECO:0000256" key="2">
    <source>
        <dbReference type="SAM" id="MobiDB-lite"/>
    </source>
</evidence>
<dbReference type="Proteomes" id="UP000228380">
    <property type="component" value="Chromosome 5"/>
</dbReference>
<dbReference type="InterPro" id="IPR043128">
    <property type="entry name" value="Rev_trsase/Diguanyl_cyclase"/>
</dbReference>
<name>A0A8B9AI23_PHODC</name>
<sequence length="597" mass="69098">MSEERKFKFAKLRLTRHARLYWRNIERITRQREELPINTWRQMKIKLREKYVPLSYEQRLLDQWQRLNQGGKTVSEYIAKFDEFAMRCNIVESEAVTLSRFRAGLKEDIQRELFLREIHDLDQAYQIARDCERFQRGPIFRRPEPNRISNPGSRPNPSSNPSHRPNPITPQARRDDKGKAPEGRKENNVPCFRCHKIGHYASQCPTRALHIGEVEEEDPETLENYGEEVYEAETNLVDEYEEEEEIIETSEFLGVVRCILTQAKEQEDWCRTNILQTFIKIGEKACKIILDSGSCVNAISTNTIKSLGLPTIPHPDPYKVSWINSTSIPIKLRCQVQIQFQSYQEKVWCDVLPMGVSSIILGRPWLYDHDATLFGRSNSCSFNHNGKKIVVHPTPPKDNIKRGASSSLKEKKPGLNLINAKELEQEINEGSPIWMLAVKESLDQTPVAHPQEVVEILEEFKDIFPKDLPDNLPPLRDIQHAIDLVPGATLPNLPHYRMNPSEHQELQKQVGELLRKGFIRESLSPCAVPALLTPKKDGTWRMCVDSRAINKITVKYRFPIFRLDDMLDMMAGATVFSKIDLKSGYHQVRVRRMENRL</sequence>
<dbReference type="Pfam" id="PF00078">
    <property type="entry name" value="RVT_1"/>
    <property type="match status" value="1"/>
</dbReference>
<protein>
    <submittedName>
        <fullName evidence="5">Uncharacterized protein LOC120110943</fullName>
    </submittedName>
</protein>
<dbReference type="PROSITE" id="PS50158">
    <property type="entry name" value="ZF_CCHC"/>
    <property type="match status" value="1"/>
</dbReference>
<dbReference type="SUPFAM" id="SSF57756">
    <property type="entry name" value="Retrovirus zinc finger-like domains"/>
    <property type="match status" value="1"/>
</dbReference>
<dbReference type="PANTHER" id="PTHR35046">
    <property type="entry name" value="ZINC KNUCKLE (CCHC-TYPE) FAMILY PROTEIN"/>
    <property type="match status" value="1"/>
</dbReference>
<keyword evidence="4" id="KW-1185">Reference proteome</keyword>
<evidence type="ECO:0000313" key="4">
    <source>
        <dbReference type="Proteomes" id="UP000228380"/>
    </source>
</evidence>
<dbReference type="SUPFAM" id="SSF50630">
    <property type="entry name" value="Acid proteases"/>
    <property type="match status" value="1"/>
</dbReference>
<dbReference type="InterPro" id="IPR043502">
    <property type="entry name" value="DNA/RNA_pol_sf"/>
</dbReference>
<dbReference type="Gene3D" id="4.10.60.10">
    <property type="entry name" value="Zinc finger, CCHC-type"/>
    <property type="match status" value="1"/>
</dbReference>
<dbReference type="GO" id="GO:0003676">
    <property type="term" value="F:nucleic acid binding"/>
    <property type="evidence" value="ECO:0007669"/>
    <property type="project" value="InterPro"/>
</dbReference>
<dbReference type="AlphaFoldDB" id="A0A8B9AI23"/>
<gene>
    <name evidence="5" type="primary">LOC120110943</name>
</gene>
<evidence type="ECO:0000313" key="5">
    <source>
        <dbReference type="RefSeq" id="XP_038982924.1"/>
    </source>
</evidence>
<dbReference type="SMART" id="SM00343">
    <property type="entry name" value="ZnF_C2HC"/>
    <property type="match status" value="1"/>
</dbReference>
<evidence type="ECO:0000259" key="3">
    <source>
        <dbReference type="PROSITE" id="PS50158"/>
    </source>
</evidence>
<dbReference type="SUPFAM" id="SSF56672">
    <property type="entry name" value="DNA/RNA polymerases"/>
    <property type="match status" value="1"/>
</dbReference>
<organism evidence="4 5">
    <name type="scientific">Phoenix dactylifera</name>
    <name type="common">Date palm</name>
    <dbReference type="NCBI Taxonomy" id="42345"/>
    <lineage>
        <taxon>Eukaryota</taxon>
        <taxon>Viridiplantae</taxon>
        <taxon>Streptophyta</taxon>
        <taxon>Embryophyta</taxon>
        <taxon>Tracheophyta</taxon>
        <taxon>Spermatophyta</taxon>
        <taxon>Magnoliopsida</taxon>
        <taxon>Liliopsida</taxon>
        <taxon>Arecaceae</taxon>
        <taxon>Coryphoideae</taxon>
        <taxon>Phoeniceae</taxon>
        <taxon>Phoenix</taxon>
    </lineage>
</organism>
<reference evidence="4" key="1">
    <citation type="journal article" date="2019" name="Nat. Commun.">
        <title>Genome-wide association mapping of date palm fruit traits.</title>
        <authorList>
            <person name="Hazzouri K.M."/>
            <person name="Gros-Balthazard M."/>
            <person name="Flowers J.M."/>
            <person name="Copetti D."/>
            <person name="Lemansour A."/>
            <person name="Lebrun M."/>
            <person name="Masmoudi K."/>
            <person name="Ferrand S."/>
            <person name="Dhar M.I."/>
            <person name="Fresquez Z.A."/>
            <person name="Rosas U."/>
            <person name="Zhang J."/>
            <person name="Talag J."/>
            <person name="Lee S."/>
            <person name="Kudrna D."/>
            <person name="Powell R.F."/>
            <person name="Leitch I.J."/>
            <person name="Krueger R.R."/>
            <person name="Wing R.A."/>
            <person name="Amiri K.M.A."/>
            <person name="Purugganan M.D."/>
        </authorList>
    </citation>
    <scope>NUCLEOTIDE SEQUENCE [LARGE SCALE GENOMIC DNA]</scope>
    <source>
        <strain evidence="4">cv. Khalas</strain>
    </source>
</reference>
<dbReference type="GO" id="GO:0008270">
    <property type="term" value="F:zinc ion binding"/>
    <property type="evidence" value="ECO:0007669"/>
    <property type="project" value="UniProtKB-KW"/>
</dbReference>
<dbReference type="InterPro" id="IPR036875">
    <property type="entry name" value="Znf_CCHC_sf"/>
</dbReference>
<evidence type="ECO:0000256" key="1">
    <source>
        <dbReference type="PROSITE-ProRule" id="PRU00047"/>
    </source>
</evidence>
<feature type="compositionally biased region" description="Low complexity" evidence="2">
    <location>
        <begin position="146"/>
        <end position="166"/>
    </location>
</feature>